<dbReference type="NCBIfam" id="TIGR03087">
    <property type="entry name" value="stp1"/>
    <property type="match status" value="1"/>
</dbReference>
<evidence type="ECO:0000313" key="2">
    <source>
        <dbReference type="Proteomes" id="UP000809621"/>
    </source>
</evidence>
<dbReference type="CDD" id="cd03801">
    <property type="entry name" value="GT4_PimA-like"/>
    <property type="match status" value="1"/>
</dbReference>
<proteinExistence type="predicted"/>
<dbReference type="PANTHER" id="PTHR12526:SF600">
    <property type="entry name" value="GLYCOSYL TRANSFERASE GROUP 1"/>
    <property type="match status" value="1"/>
</dbReference>
<protein>
    <submittedName>
        <fullName evidence="1">TIGR03087 family PEP-CTERM/XrtA system glycosyltransferase</fullName>
    </submittedName>
</protein>
<dbReference type="Pfam" id="PF13692">
    <property type="entry name" value="Glyco_trans_1_4"/>
    <property type="match status" value="1"/>
</dbReference>
<dbReference type="InterPro" id="IPR017521">
    <property type="entry name" value="Sugar_tfrase_PEP-CTERM_Stp1"/>
</dbReference>
<dbReference type="Proteomes" id="UP000809621">
    <property type="component" value="Unassembled WGS sequence"/>
</dbReference>
<dbReference type="SUPFAM" id="SSF53756">
    <property type="entry name" value="UDP-Glycosyltransferase/glycogen phosphorylase"/>
    <property type="match status" value="1"/>
</dbReference>
<dbReference type="Gene3D" id="3.40.50.2000">
    <property type="entry name" value="Glycogen Phosphorylase B"/>
    <property type="match status" value="1"/>
</dbReference>
<accession>A0ABS2HJ05</accession>
<reference evidence="1 2" key="1">
    <citation type="submission" date="2021-02" db="EMBL/GenBank/DDBJ databases">
        <authorList>
            <person name="Park J.-S."/>
        </authorList>
    </citation>
    <scope>NUCLEOTIDE SEQUENCE [LARGE SCALE GENOMIC DNA]</scope>
    <source>
        <strain evidence="1 2">188UL20-2</strain>
    </source>
</reference>
<dbReference type="PANTHER" id="PTHR12526">
    <property type="entry name" value="GLYCOSYLTRANSFERASE"/>
    <property type="match status" value="1"/>
</dbReference>
<name>A0ABS2HJ05_9VIBR</name>
<keyword evidence="2" id="KW-1185">Reference proteome</keyword>
<dbReference type="RefSeq" id="WP_205158570.1">
    <property type="nucleotide sequence ID" value="NZ_JAFEUM010000004.1"/>
</dbReference>
<evidence type="ECO:0000313" key="1">
    <source>
        <dbReference type="EMBL" id="MBM7037014.1"/>
    </source>
</evidence>
<dbReference type="EMBL" id="JAFEUM010000004">
    <property type="protein sequence ID" value="MBM7037014.1"/>
    <property type="molecule type" value="Genomic_DNA"/>
</dbReference>
<gene>
    <name evidence="1" type="ORF">JQC93_11430</name>
</gene>
<comment type="caution">
    <text evidence="1">The sequence shown here is derived from an EMBL/GenBank/DDBJ whole genome shotgun (WGS) entry which is preliminary data.</text>
</comment>
<sequence length="408" mass="46719">MSSSNKPAVLFLCHRIPFPPNKGEKIAAFNILKYLHQHYQVHLGYFIDDPFDEQYIRKLDDYCSSQFHHSMSKKSSLIRGATAFLTQQPITVPYYYRPQFDRSVSQAIDKHNIKKVVIFSGAMAQYVFDKHEDLHTVMNFVDIDSDKWRQYSDSKTGLSKFVYQREHKQLQRYEIDIAKRSNVSCFVTPAEVETFKAIVPEAVQQRVCVLENGLDSTFFDPQAPSTLHEEFDVKRDNYLVFTGAMDYWANVDAVKWFVNNVWPTVLEAHPEAKFYIVGGGATSEVKQLQTQQGIVVTDRVVDIRPYLHHAKAVVAPMQIARGVQNKILEAMAMAKPVFTTTLGIEGITGYPESHNFVCDTPSLASQWCIEQLKQNSTAAVDSREWIIANYSWPSKMAPLQEYLNESSY</sequence>
<organism evidence="1 2">
    <name type="scientific">Vibrio ulleungensis</name>
    <dbReference type="NCBI Taxonomy" id="2807619"/>
    <lineage>
        <taxon>Bacteria</taxon>
        <taxon>Pseudomonadati</taxon>
        <taxon>Pseudomonadota</taxon>
        <taxon>Gammaproteobacteria</taxon>
        <taxon>Vibrionales</taxon>
        <taxon>Vibrionaceae</taxon>
        <taxon>Vibrio</taxon>
    </lineage>
</organism>